<reference evidence="2" key="2">
    <citation type="journal article" date="2015" name="Data Brief">
        <title>Shoot transcriptome of the giant reed, Arundo donax.</title>
        <authorList>
            <person name="Barrero R.A."/>
            <person name="Guerrero F.D."/>
            <person name="Moolhuijzen P."/>
            <person name="Goolsby J.A."/>
            <person name="Tidwell J."/>
            <person name="Bellgard S.E."/>
            <person name="Bellgard M.I."/>
        </authorList>
    </citation>
    <scope>NUCLEOTIDE SEQUENCE</scope>
    <source>
        <tissue evidence="2">Shoot tissue taken approximately 20 cm above the soil surface</tissue>
    </source>
</reference>
<sequence>MKRPQSMEWPSSAPTAADDGVDALLLPQEPLRPELLRLLPQLWVVGQPPRVHHHLGSLGNGVPAEARLLEVHVRDQERDQRVETERLLDYGLQVR</sequence>
<name>A0A0A8YS98_ARUDO</name>
<feature type="region of interest" description="Disordered" evidence="1">
    <location>
        <begin position="1"/>
        <end position="20"/>
    </location>
</feature>
<organism evidence="2">
    <name type="scientific">Arundo donax</name>
    <name type="common">Giant reed</name>
    <name type="synonym">Donax arundinaceus</name>
    <dbReference type="NCBI Taxonomy" id="35708"/>
    <lineage>
        <taxon>Eukaryota</taxon>
        <taxon>Viridiplantae</taxon>
        <taxon>Streptophyta</taxon>
        <taxon>Embryophyta</taxon>
        <taxon>Tracheophyta</taxon>
        <taxon>Spermatophyta</taxon>
        <taxon>Magnoliopsida</taxon>
        <taxon>Liliopsida</taxon>
        <taxon>Poales</taxon>
        <taxon>Poaceae</taxon>
        <taxon>PACMAD clade</taxon>
        <taxon>Arundinoideae</taxon>
        <taxon>Arundineae</taxon>
        <taxon>Arundo</taxon>
    </lineage>
</organism>
<accession>A0A0A8YS98</accession>
<protein>
    <submittedName>
        <fullName evidence="2">Uncharacterized protein</fullName>
    </submittedName>
</protein>
<proteinExistence type="predicted"/>
<dbReference type="AlphaFoldDB" id="A0A0A8YS98"/>
<evidence type="ECO:0000313" key="2">
    <source>
        <dbReference type="EMBL" id="JAD29326.1"/>
    </source>
</evidence>
<evidence type="ECO:0000256" key="1">
    <source>
        <dbReference type="SAM" id="MobiDB-lite"/>
    </source>
</evidence>
<dbReference type="EMBL" id="GBRH01268569">
    <property type="protein sequence ID" value="JAD29326.1"/>
    <property type="molecule type" value="Transcribed_RNA"/>
</dbReference>
<reference evidence="2" key="1">
    <citation type="submission" date="2014-09" db="EMBL/GenBank/DDBJ databases">
        <authorList>
            <person name="Magalhaes I.L.F."/>
            <person name="Oliveira U."/>
            <person name="Santos F.R."/>
            <person name="Vidigal T.H.D.A."/>
            <person name="Brescovit A.D."/>
            <person name="Santos A.J."/>
        </authorList>
    </citation>
    <scope>NUCLEOTIDE SEQUENCE</scope>
    <source>
        <tissue evidence="2">Shoot tissue taken approximately 20 cm above the soil surface</tissue>
    </source>
</reference>